<feature type="region of interest" description="Disordered" evidence="6">
    <location>
        <begin position="404"/>
        <end position="440"/>
    </location>
</feature>
<feature type="compositionally biased region" description="Basic and acidic residues" evidence="6">
    <location>
        <begin position="104"/>
        <end position="118"/>
    </location>
</feature>
<dbReference type="AlphaFoldDB" id="A0A8C5FXN1"/>
<dbReference type="Pfam" id="PF16517">
    <property type="entry name" value="Nore1-SARAH"/>
    <property type="match status" value="1"/>
</dbReference>
<dbReference type="PROSITE" id="PS50200">
    <property type="entry name" value="RA"/>
    <property type="match status" value="1"/>
</dbReference>
<dbReference type="GO" id="GO:0005874">
    <property type="term" value="C:microtubule"/>
    <property type="evidence" value="ECO:0007669"/>
    <property type="project" value="UniProtKB-KW"/>
</dbReference>
<dbReference type="PANTHER" id="PTHR22738">
    <property type="entry name" value="RASSF"/>
    <property type="match status" value="1"/>
</dbReference>
<gene>
    <name evidence="10" type="primary">RASSF5</name>
</gene>
<dbReference type="Gene3D" id="1.20.5.110">
    <property type="match status" value="1"/>
</dbReference>
<reference evidence="10" key="2">
    <citation type="submission" date="2025-09" db="UniProtKB">
        <authorList>
            <consortium name="Ensembl"/>
        </authorList>
    </citation>
    <scope>IDENTIFICATION</scope>
</reference>
<dbReference type="GO" id="GO:0005634">
    <property type="term" value="C:nucleus"/>
    <property type="evidence" value="ECO:0007669"/>
    <property type="project" value="TreeGrafter"/>
</dbReference>
<accession>A0A8C5FXN1</accession>
<evidence type="ECO:0000256" key="2">
    <source>
        <dbReference type="ARBA" id="ARBA00022701"/>
    </source>
</evidence>
<dbReference type="PROSITE" id="PS00479">
    <property type="entry name" value="ZF_DAG_PE_1"/>
    <property type="match status" value="1"/>
</dbReference>
<evidence type="ECO:0000256" key="6">
    <source>
        <dbReference type="SAM" id="MobiDB-lite"/>
    </source>
</evidence>
<evidence type="ECO:0000259" key="7">
    <source>
        <dbReference type="PROSITE" id="PS50081"/>
    </source>
</evidence>
<dbReference type="CDD" id="cd21892">
    <property type="entry name" value="SARAH_RASSF5"/>
    <property type="match status" value="1"/>
</dbReference>
<dbReference type="SMART" id="SM00109">
    <property type="entry name" value="C1"/>
    <property type="match status" value="1"/>
</dbReference>
<feature type="region of interest" description="Disordered" evidence="6">
    <location>
        <begin position="81"/>
        <end position="147"/>
    </location>
</feature>
<dbReference type="InterPro" id="IPR029071">
    <property type="entry name" value="Ubiquitin-like_domsf"/>
</dbReference>
<keyword evidence="11" id="KW-1185">Reference proteome</keyword>
<dbReference type="SUPFAM" id="SSF54236">
    <property type="entry name" value="Ubiquitin-like"/>
    <property type="match status" value="1"/>
</dbReference>
<keyword evidence="2" id="KW-0493">Microtubule</keyword>
<reference evidence="10" key="1">
    <citation type="submission" date="2025-08" db="UniProtKB">
        <authorList>
            <consortium name="Ensembl"/>
        </authorList>
    </citation>
    <scope>IDENTIFICATION</scope>
</reference>
<dbReference type="InterPro" id="IPR011524">
    <property type="entry name" value="SARAH_dom"/>
</dbReference>
<feature type="compositionally biased region" description="Polar residues" evidence="6">
    <location>
        <begin position="325"/>
        <end position="336"/>
    </location>
</feature>
<protein>
    <submittedName>
        <fullName evidence="10">Ras association domain family member 5</fullName>
    </submittedName>
</protein>
<dbReference type="Gene3D" id="3.30.60.20">
    <property type="match status" value="1"/>
</dbReference>
<evidence type="ECO:0000256" key="5">
    <source>
        <dbReference type="ARBA" id="ARBA00023212"/>
    </source>
</evidence>
<evidence type="ECO:0000313" key="10">
    <source>
        <dbReference type="Ensembl" id="ENSGMOP00000068660.1"/>
    </source>
</evidence>
<dbReference type="GO" id="GO:0007165">
    <property type="term" value="P:signal transduction"/>
    <property type="evidence" value="ECO:0007669"/>
    <property type="project" value="InterPro"/>
</dbReference>
<feature type="region of interest" description="Disordered" evidence="6">
    <location>
        <begin position="178"/>
        <end position="222"/>
    </location>
</feature>
<feature type="region of interest" description="Disordered" evidence="6">
    <location>
        <begin position="322"/>
        <end position="359"/>
    </location>
</feature>
<dbReference type="GeneTree" id="ENSGT00940000159288"/>
<keyword evidence="3" id="KW-0479">Metal-binding</keyword>
<dbReference type="SMART" id="SM00314">
    <property type="entry name" value="RA"/>
    <property type="match status" value="1"/>
</dbReference>
<dbReference type="PROSITE" id="PS50081">
    <property type="entry name" value="ZF_DAG_PE_2"/>
    <property type="match status" value="1"/>
</dbReference>
<evidence type="ECO:0000259" key="9">
    <source>
        <dbReference type="PROSITE" id="PS50951"/>
    </source>
</evidence>
<keyword evidence="4" id="KW-0862">Zinc</keyword>
<feature type="domain" description="Ras-associating" evidence="8">
    <location>
        <begin position="443"/>
        <end position="529"/>
    </location>
</feature>
<dbReference type="GO" id="GO:0046872">
    <property type="term" value="F:metal ion binding"/>
    <property type="evidence" value="ECO:0007669"/>
    <property type="project" value="UniProtKB-KW"/>
</dbReference>
<dbReference type="PROSITE" id="PS50951">
    <property type="entry name" value="SARAH"/>
    <property type="match status" value="1"/>
</dbReference>
<evidence type="ECO:0000256" key="3">
    <source>
        <dbReference type="ARBA" id="ARBA00022723"/>
    </source>
</evidence>
<evidence type="ECO:0000259" key="8">
    <source>
        <dbReference type="PROSITE" id="PS50200"/>
    </source>
</evidence>
<dbReference type="PANTHER" id="PTHR22738:SF9">
    <property type="entry name" value="RAS ASSOCIATION DOMAIN-CONTAINING PROTEIN 5"/>
    <property type="match status" value="1"/>
</dbReference>
<keyword evidence="5" id="KW-0963">Cytoplasm</keyword>
<name>A0A8C5FXN1_GADMO</name>
<comment type="subcellular location">
    <subcellularLocation>
        <location evidence="1">Cytoplasm</location>
        <location evidence="1">Cytoskeleton</location>
    </subcellularLocation>
</comment>
<feature type="domain" description="Phorbol-ester/DAG-type" evidence="7">
    <location>
        <begin position="269"/>
        <end position="316"/>
    </location>
</feature>
<dbReference type="CDD" id="cd20886">
    <property type="entry name" value="C1_RASSF5"/>
    <property type="match status" value="1"/>
</dbReference>
<sequence length="580" mass="63356">MASASVVGQNPGPQHRLDSEPPMLFLKFVNVRKKMPRKTSLEKIMLRKYSGTLETSSAKSEGGRGFDAASLKLSIHHSDSPALAGETACGSASPSEGCAAPRADAPRSVDGDIGERTDCVSGGPESRTTPAGRESQRGQSNDRSQNMCDCFLNQNTRGEKRNSHKRTAEITVMPGALAANGHTGAHSDVLHGKRASPGSGISSSSNNNGVSMGSPDGEAGGRLPVERLTQGRTGVVRFARSEPQRREAWTIFTPETQGDPRVKAERGEGHRFDSRTVTQDWCDVCNCQISARAALKCQNCSYTCHPECESHVQLDCNQKEKRAQETSLPRSHSSIATKHKLRNEVKTEEEGGTKTLSEEEVQTRIAGYNAQISENLMKLGSDGCYTGFIKVHLRLSRPVTVNAVEGSAPDGGLGQANRPSGSPPPAPEGQEETTAGQGADNRTSFYLPTDCLMQLHISSTTTAREVIQGLLKKYMVLDNPRKFALYKQTHREGQALFQKLPLCECPLLQRLMAGPDPKQLSFILKENETGEVEWHAFSVPELQNFLVILGKEEGERVRTVEQRYSVYRQKLQQALQHHDP</sequence>
<dbReference type="InterPro" id="IPR046349">
    <property type="entry name" value="C1-like_sf"/>
</dbReference>
<proteinExistence type="predicted"/>
<dbReference type="SUPFAM" id="SSF57889">
    <property type="entry name" value="Cysteine-rich domain"/>
    <property type="match status" value="1"/>
</dbReference>
<dbReference type="Pfam" id="PF00788">
    <property type="entry name" value="RA"/>
    <property type="match status" value="1"/>
</dbReference>
<organism evidence="10 11">
    <name type="scientific">Gadus morhua</name>
    <name type="common">Atlantic cod</name>
    <dbReference type="NCBI Taxonomy" id="8049"/>
    <lineage>
        <taxon>Eukaryota</taxon>
        <taxon>Metazoa</taxon>
        <taxon>Chordata</taxon>
        <taxon>Craniata</taxon>
        <taxon>Vertebrata</taxon>
        <taxon>Euteleostomi</taxon>
        <taxon>Actinopterygii</taxon>
        <taxon>Neopterygii</taxon>
        <taxon>Teleostei</taxon>
        <taxon>Neoteleostei</taxon>
        <taxon>Acanthomorphata</taxon>
        <taxon>Zeiogadaria</taxon>
        <taxon>Gadariae</taxon>
        <taxon>Gadiformes</taxon>
        <taxon>Gadoidei</taxon>
        <taxon>Gadidae</taxon>
        <taxon>Gadus</taxon>
    </lineage>
</organism>
<dbReference type="Proteomes" id="UP000694546">
    <property type="component" value="Chromosome 13"/>
</dbReference>
<keyword evidence="5" id="KW-0206">Cytoskeleton</keyword>
<feature type="compositionally biased region" description="Low complexity" evidence="6">
    <location>
        <begin position="196"/>
        <end position="214"/>
    </location>
</feature>
<dbReference type="InterPro" id="IPR002219">
    <property type="entry name" value="PKC_DAG/PE"/>
</dbReference>
<dbReference type="Ensembl" id="ENSGMOT00000056325.1">
    <property type="protein sequence ID" value="ENSGMOP00000068660.1"/>
    <property type="gene ID" value="ENSGMOG00000030023.1"/>
</dbReference>
<feature type="compositionally biased region" description="Polar residues" evidence="6">
    <location>
        <begin position="137"/>
        <end position="147"/>
    </location>
</feature>
<feature type="domain" description="SARAH" evidence="9">
    <location>
        <begin position="531"/>
        <end position="578"/>
    </location>
</feature>
<evidence type="ECO:0000256" key="1">
    <source>
        <dbReference type="ARBA" id="ARBA00004245"/>
    </source>
</evidence>
<feature type="compositionally biased region" description="Basic and acidic residues" evidence="6">
    <location>
        <begin position="342"/>
        <end position="352"/>
    </location>
</feature>
<dbReference type="Gene3D" id="3.10.20.90">
    <property type="entry name" value="Phosphatidylinositol 3-kinase Catalytic Subunit, Chain A, domain 1"/>
    <property type="match status" value="1"/>
</dbReference>
<evidence type="ECO:0000313" key="11">
    <source>
        <dbReference type="Proteomes" id="UP000694546"/>
    </source>
</evidence>
<evidence type="ECO:0000256" key="4">
    <source>
        <dbReference type="ARBA" id="ARBA00022833"/>
    </source>
</evidence>
<dbReference type="InterPro" id="IPR033614">
    <property type="entry name" value="RASSF1-6"/>
</dbReference>
<dbReference type="InterPro" id="IPR000159">
    <property type="entry name" value="RA_dom"/>
</dbReference>